<evidence type="ECO:0000313" key="1">
    <source>
        <dbReference type="EMBL" id="KAB0241258.1"/>
    </source>
</evidence>
<gene>
    <name evidence="1" type="ORF">EZJ55_12425</name>
</gene>
<dbReference type="RefSeq" id="WP_150976592.1">
    <property type="nucleotide sequence ID" value="NZ_SRLN01000012.1"/>
</dbReference>
<dbReference type="EMBL" id="SRLN01000012">
    <property type="protein sequence ID" value="KAB0241258.1"/>
    <property type="molecule type" value="Genomic_DNA"/>
</dbReference>
<sequence>MSQPKFQAMSQKELQDYMLSHRDDQQAFYAYIDRLDQEGNWIEMPPVDSVEDLEKYPEFTARFRQNSQLQKQPTIFRLNPVIED</sequence>
<dbReference type="InterPro" id="IPR054053">
    <property type="entry name" value="DUF6887"/>
</dbReference>
<reference evidence="2" key="1">
    <citation type="submission" date="2019-04" db="EMBL/GenBank/DDBJ databases">
        <title>Microviridin 1777: A Toxic Chymotrypsin Inhibitor Discovered by a Metabologenomic Approach.</title>
        <authorList>
            <person name="Sieber S."/>
            <person name="Grendelmeier S.M."/>
            <person name="Harris L.A."/>
            <person name="Mitchell D.A."/>
            <person name="Gademann K."/>
        </authorList>
    </citation>
    <scope>NUCLEOTIDE SEQUENCE [LARGE SCALE GENOMIC DNA]</scope>
    <source>
        <strain evidence="2">EAWAG127a</strain>
    </source>
</reference>
<dbReference type="Pfam" id="PF21826">
    <property type="entry name" value="DUF6887"/>
    <property type="match status" value="1"/>
</dbReference>
<name>A0A5J5LUT9_MICAE</name>
<evidence type="ECO:0000313" key="2">
    <source>
        <dbReference type="Proteomes" id="UP000325636"/>
    </source>
</evidence>
<dbReference type="AlphaFoldDB" id="A0A5J5LUT9"/>
<proteinExistence type="predicted"/>
<organism evidence="1 2">
    <name type="scientific">Microcystis aeruginosa EAWAG127a</name>
    <dbReference type="NCBI Taxonomy" id="2529855"/>
    <lineage>
        <taxon>Bacteria</taxon>
        <taxon>Bacillati</taxon>
        <taxon>Cyanobacteriota</taxon>
        <taxon>Cyanophyceae</taxon>
        <taxon>Oscillatoriophycideae</taxon>
        <taxon>Chroococcales</taxon>
        <taxon>Microcystaceae</taxon>
        <taxon>Microcystis</taxon>
    </lineage>
</organism>
<protein>
    <submittedName>
        <fullName evidence="1">Uncharacterized protein</fullName>
    </submittedName>
</protein>
<dbReference type="Proteomes" id="UP000325636">
    <property type="component" value="Unassembled WGS sequence"/>
</dbReference>
<comment type="caution">
    <text evidence="1">The sequence shown here is derived from an EMBL/GenBank/DDBJ whole genome shotgun (WGS) entry which is preliminary data.</text>
</comment>
<accession>A0A5J5LUT9</accession>